<name>A0A2J4RME2_9ENTR</name>
<dbReference type="AlphaFoldDB" id="A0A2J4RME2"/>
<accession>A0A2J4RME2</accession>
<proteinExistence type="predicted"/>
<dbReference type="RefSeq" id="WP_047722603.1">
    <property type="nucleotide sequence ID" value="NZ_MRWY01000006.1"/>
</dbReference>
<comment type="caution">
    <text evidence="1">The sequence shown here is derived from an EMBL/GenBank/DDBJ whole genome shotgun (WGS) entry which is preliminary data.</text>
</comment>
<evidence type="ECO:0000313" key="1">
    <source>
        <dbReference type="EMBL" id="PLL44464.1"/>
    </source>
</evidence>
<organism evidence="1 2">
    <name type="scientific">Klebsiella michiganensis</name>
    <dbReference type="NCBI Taxonomy" id="1134687"/>
    <lineage>
        <taxon>Bacteria</taxon>
        <taxon>Pseudomonadati</taxon>
        <taxon>Pseudomonadota</taxon>
        <taxon>Gammaproteobacteria</taxon>
        <taxon>Enterobacterales</taxon>
        <taxon>Enterobacteriaceae</taxon>
        <taxon>Klebsiella/Raoultella group</taxon>
        <taxon>Klebsiella</taxon>
    </lineage>
</organism>
<dbReference type="Proteomes" id="UP000234505">
    <property type="component" value="Unassembled WGS sequence"/>
</dbReference>
<reference evidence="1 2" key="2">
    <citation type="submission" date="2018-01" db="EMBL/GenBank/DDBJ databases">
        <title>Genomic study of Klebsiella pneumoniae.</title>
        <authorList>
            <person name="Yang Y."/>
            <person name="Bicalho R."/>
        </authorList>
    </citation>
    <scope>NUCLEOTIDE SEQUENCE [LARGE SCALE GENOMIC DNA]</scope>
    <source>
        <strain evidence="1 2">A11</strain>
    </source>
</reference>
<gene>
    <name evidence="1" type="ORF">CWN50_00510</name>
</gene>
<dbReference type="EMBL" id="PIDS01000004">
    <property type="protein sequence ID" value="PLL44464.1"/>
    <property type="molecule type" value="Genomic_DNA"/>
</dbReference>
<evidence type="ECO:0000313" key="2">
    <source>
        <dbReference type="Proteomes" id="UP000234505"/>
    </source>
</evidence>
<sequence length="70" mass="8006">MSTRNVNLKTAAQESSRKMGEKIARIIDRGHENAAMSQEAHAHYGDKFTRTDAYVYFIRGVLTEIFQKSE</sequence>
<protein>
    <submittedName>
        <fullName evidence="1">Uncharacterized protein</fullName>
    </submittedName>
</protein>
<reference evidence="1 2" key="1">
    <citation type="submission" date="2017-11" db="EMBL/GenBank/DDBJ databases">
        <authorList>
            <person name="Han C.G."/>
        </authorList>
    </citation>
    <scope>NUCLEOTIDE SEQUENCE [LARGE SCALE GENOMIC DNA]</scope>
    <source>
        <strain evidence="1 2">A11</strain>
    </source>
</reference>